<gene>
    <name evidence="2" type="ORF">C4B60_10535</name>
</gene>
<accession>A0A2S5GAT2</accession>
<evidence type="ECO:0000313" key="2">
    <source>
        <dbReference type="EMBL" id="PPA70024.1"/>
    </source>
</evidence>
<dbReference type="InterPro" id="IPR009708">
    <property type="entry name" value="Phage_A118_holin/antiholin"/>
</dbReference>
<dbReference type="Proteomes" id="UP000239047">
    <property type="component" value="Unassembled WGS sequence"/>
</dbReference>
<evidence type="ECO:0000313" key="3">
    <source>
        <dbReference type="Proteomes" id="UP000239047"/>
    </source>
</evidence>
<feature type="transmembrane region" description="Helical" evidence="1">
    <location>
        <begin position="33"/>
        <end position="51"/>
    </location>
</feature>
<dbReference type="OrthoDB" id="2665815at2"/>
<proteinExistence type="predicted"/>
<protein>
    <submittedName>
        <fullName evidence="2">Holin</fullName>
    </submittedName>
</protein>
<dbReference type="AlphaFoldDB" id="A0A2S5GAT2"/>
<name>A0A2S5GAT2_9BACL</name>
<organism evidence="2 3">
    <name type="scientific">Jeotgalibacillus proteolyticus</name>
    <dbReference type="NCBI Taxonomy" id="2082395"/>
    <lineage>
        <taxon>Bacteria</taxon>
        <taxon>Bacillati</taxon>
        <taxon>Bacillota</taxon>
        <taxon>Bacilli</taxon>
        <taxon>Bacillales</taxon>
        <taxon>Caryophanaceae</taxon>
        <taxon>Jeotgalibacillus</taxon>
    </lineage>
</organism>
<reference evidence="2 3" key="1">
    <citation type="submission" date="2018-02" db="EMBL/GenBank/DDBJ databases">
        <title>Jeotgalibacillus proteolyticum sp. nov. a protease producing bacterium isolated from ocean sediments of Laizhou Bay.</title>
        <authorList>
            <person name="Li Y."/>
        </authorList>
    </citation>
    <scope>NUCLEOTIDE SEQUENCE [LARGE SCALE GENOMIC DNA]</scope>
    <source>
        <strain evidence="2 3">22-7</strain>
    </source>
</reference>
<keyword evidence="1" id="KW-0812">Transmembrane</keyword>
<sequence length="89" mass="9514">MKEVLIFATVLAPIVLAVVELFKRSFPISKNYVPLIAVAVGIFIGFAASPFSELDTVLRLWAGGFAGLSATGLFEIGNKRSGLTKDGER</sequence>
<dbReference type="EMBL" id="PREZ01000004">
    <property type="protein sequence ID" value="PPA70024.1"/>
    <property type="molecule type" value="Genomic_DNA"/>
</dbReference>
<keyword evidence="1" id="KW-1133">Transmembrane helix</keyword>
<keyword evidence="3" id="KW-1185">Reference proteome</keyword>
<evidence type="ECO:0000256" key="1">
    <source>
        <dbReference type="SAM" id="Phobius"/>
    </source>
</evidence>
<dbReference type="Pfam" id="PF06946">
    <property type="entry name" value="Phage_holin_5_1"/>
    <property type="match status" value="1"/>
</dbReference>
<comment type="caution">
    <text evidence="2">The sequence shown here is derived from an EMBL/GenBank/DDBJ whole genome shotgun (WGS) entry which is preliminary data.</text>
</comment>
<keyword evidence="1" id="KW-0472">Membrane</keyword>
<dbReference type="RefSeq" id="WP_104057974.1">
    <property type="nucleotide sequence ID" value="NZ_PREZ01000004.1"/>
</dbReference>